<evidence type="ECO:0000313" key="2">
    <source>
        <dbReference type="EMBL" id="ETO29926.1"/>
    </source>
</evidence>
<reference evidence="2 3" key="1">
    <citation type="journal article" date="2013" name="Curr. Biol.">
        <title>The Genome of the Foraminiferan Reticulomyxa filosa.</title>
        <authorList>
            <person name="Glockner G."/>
            <person name="Hulsmann N."/>
            <person name="Schleicher M."/>
            <person name="Noegel A.A."/>
            <person name="Eichinger L."/>
            <person name="Gallinger C."/>
            <person name="Pawlowski J."/>
            <person name="Sierra R."/>
            <person name="Euteneuer U."/>
            <person name="Pillet L."/>
            <person name="Moustafa A."/>
            <person name="Platzer M."/>
            <person name="Groth M."/>
            <person name="Szafranski K."/>
            <person name="Schliwa M."/>
        </authorList>
    </citation>
    <scope>NUCLEOTIDE SEQUENCE [LARGE SCALE GENOMIC DNA]</scope>
</reference>
<feature type="transmembrane region" description="Helical" evidence="1">
    <location>
        <begin position="175"/>
        <end position="195"/>
    </location>
</feature>
<feature type="transmembrane region" description="Helical" evidence="1">
    <location>
        <begin position="63"/>
        <end position="83"/>
    </location>
</feature>
<keyword evidence="3" id="KW-1185">Reference proteome</keyword>
<evidence type="ECO:0000256" key="1">
    <source>
        <dbReference type="SAM" id="Phobius"/>
    </source>
</evidence>
<name>X6NVA5_RETFI</name>
<feature type="transmembrane region" description="Helical" evidence="1">
    <location>
        <begin position="103"/>
        <end position="119"/>
    </location>
</feature>
<dbReference type="EMBL" id="ASPP01005768">
    <property type="protein sequence ID" value="ETO29926.1"/>
    <property type="molecule type" value="Genomic_DNA"/>
</dbReference>
<feature type="transmembrane region" description="Helical" evidence="1">
    <location>
        <begin position="139"/>
        <end position="163"/>
    </location>
</feature>
<proteinExistence type="predicted"/>
<dbReference type="Proteomes" id="UP000023152">
    <property type="component" value="Unassembled WGS sequence"/>
</dbReference>
<feature type="transmembrane region" description="Helical" evidence="1">
    <location>
        <begin position="301"/>
        <end position="323"/>
    </location>
</feature>
<keyword evidence="1" id="KW-1133">Transmembrane helix</keyword>
<comment type="caution">
    <text evidence="2">The sequence shown here is derived from an EMBL/GenBank/DDBJ whole genome shotgun (WGS) entry which is preliminary data.</text>
</comment>
<protein>
    <submittedName>
        <fullName evidence="2">Uncharacterized protein</fullName>
    </submittedName>
</protein>
<keyword evidence="1" id="KW-0472">Membrane</keyword>
<feature type="transmembrane region" description="Helical" evidence="1">
    <location>
        <begin position="20"/>
        <end position="43"/>
    </location>
</feature>
<gene>
    <name evidence="2" type="ORF">RFI_07191</name>
</gene>
<keyword evidence="1" id="KW-0812">Transmembrane</keyword>
<evidence type="ECO:0000313" key="3">
    <source>
        <dbReference type="Proteomes" id="UP000023152"/>
    </source>
</evidence>
<feature type="transmembrane region" description="Helical" evidence="1">
    <location>
        <begin position="329"/>
        <end position="347"/>
    </location>
</feature>
<dbReference type="AlphaFoldDB" id="X6NVA5"/>
<accession>X6NVA5</accession>
<organism evidence="2 3">
    <name type="scientific">Reticulomyxa filosa</name>
    <dbReference type="NCBI Taxonomy" id="46433"/>
    <lineage>
        <taxon>Eukaryota</taxon>
        <taxon>Sar</taxon>
        <taxon>Rhizaria</taxon>
        <taxon>Retaria</taxon>
        <taxon>Foraminifera</taxon>
        <taxon>Monothalamids</taxon>
        <taxon>Reticulomyxidae</taxon>
        <taxon>Reticulomyxa</taxon>
    </lineage>
</organism>
<sequence>MHYFIDRTNDKRKWYNIKHFNIFGLPVLFVYITLLLIFVLSNWHTHRTKKSKVNPYVSTNSHLYTITFMGCLFCNWVFVTVQWINYSLFPLLSLRYMCIERQWIIVIMLFGRLSLYAFFSQRLHQSFHNTQLALKSSHICWPSLIGCSVATSMTIIYLYMFLVQTDCILTQTSKTVVLIATIQDIIWGLTLTACFTSKLIKSIQMLIRFNEMPTSQPQSQFSKMEHSSKTDSNQSHYLLLEDDKVQSSSTIRTKPVFSFFISPASNTGRDYPLTSQADSLADTIRKQTANTQQKMLKLLYLVYKLTILMLVSVLFTASCFIWWTLYLPTMAYAMEVCMSSTCLVLSFQHYDRYYRFFCFPCRWMCCEIHSAYIKKFVKKQIDENRKQFHLGLVENLPKKN</sequence>